<comment type="similarity">
    <text evidence="1">Belongs to the 'phage' integrase family.</text>
</comment>
<dbReference type="SUPFAM" id="SSF56349">
    <property type="entry name" value="DNA breaking-rejoining enzymes"/>
    <property type="match status" value="1"/>
</dbReference>
<dbReference type="Gene3D" id="3.30.160.390">
    <property type="entry name" value="Integrase, DNA-binding domain"/>
    <property type="match status" value="1"/>
</dbReference>
<proteinExistence type="inferred from homology"/>
<dbReference type="InterPro" id="IPR025166">
    <property type="entry name" value="Integrase_DNA_bind_dom"/>
</dbReference>
<keyword evidence="3" id="KW-0238">DNA-binding</keyword>
<dbReference type="InterPro" id="IPR038488">
    <property type="entry name" value="Integrase_DNA-bd_sf"/>
</dbReference>
<dbReference type="PANTHER" id="PTHR30629:SF2">
    <property type="entry name" value="PROPHAGE INTEGRASE INTS-RELATED"/>
    <property type="match status" value="1"/>
</dbReference>
<accession>A0A1S7LQD0</accession>
<dbReference type="InterPro" id="IPR013762">
    <property type="entry name" value="Integrase-like_cat_sf"/>
</dbReference>
<dbReference type="Pfam" id="PF00589">
    <property type="entry name" value="Phage_integrase"/>
    <property type="match status" value="1"/>
</dbReference>
<dbReference type="InterPro" id="IPR002104">
    <property type="entry name" value="Integrase_catalytic"/>
</dbReference>
<dbReference type="GO" id="GO:0006310">
    <property type="term" value="P:DNA recombination"/>
    <property type="evidence" value="ECO:0007669"/>
    <property type="project" value="UniProtKB-KW"/>
</dbReference>
<dbReference type="GO" id="GO:0015074">
    <property type="term" value="P:DNA integration"/>
    <property type="evidence" value="ECO:0007669"/>
    <property type="project" value="UniProtKB-KW"/>
</dbReference>
<dbReference type="AlphaFoldDB" id="A0A1S7LQD0"/>
<evidence type="ECO:0000256" key="3">
    <source>
        <dbReference type="ARBA" id="ARBA00023125"/>
    </source>
</evidence>
<dbReference type="CDD" id="cd00796">
    <property type="entry name" value="INT_Rci_Hp1_C"/>
    <property type="match status" value="1"/>
</dbReference>
<organism evidence="6">
    <name type="scientific">Magnetococcus massalia (strain MO-1)</name>
    <dbReference type="NCBI Taxonomy" id="451514"/>
    <lineage>
        <taxon>Bacteria</taxon>
        <taxon>Pseudomonadati</taxon>
        <taxon>Pseudomonadota</taxon>
        <taxon>Magnetococcia</taxon>
        <taxon>Magnetococcales</taxon>
        <taxon>Magnetococcaceae</taxon>
        <taxon>Magnetococcus</taxon>
    </lineage>
</organism>
<evidence type="ECO:0000313" key="6">
    <source>
        <dbReference type="EMBL" id="CRH07976.1"/>
    </source>
</evidence>
<dbReference type="InterPro" id="IPR010998">
    <property type="entry name" value="Integrase_recombinase_N"/>
</dbReference>
<sequence length="403" mass="44474">MAENLTKRVVENTEPREKDFFLYDGRVTGFGLKVTPTGRRVYIVQYRFNGRKRRFTIGPHGSPWTVDQARKEAERILGLVVAGKDPSEQKQTDKKALTVAQLCELYLVEGVTTKKESTLATDQGRIQRHIIPLLGKKKAYLVTKADVQRFISAIANGKTATDERTGPRGRAIVKGGEGASTRTVGLLGGIFSFAVERGLCKENPCYGVKKYKEKKRERYLKGDELTRLGIALAEADENGVNPYAVAAIRLLLFTGMRRGEVLDLQWTFVDFERSCLFLPDSKTGQKVVHLGAPALQLLGDLPRIQGNPYVFPGQIEGQALVGLPRIWRKIRDTAGLQDVRIHDLRHSFASVGAASGMGLPIIGKLLGHTQASTTNRYAHLADDPLKAAADQISNSIANLLKKQ</sequence>
<dbReference type="PROSITE" id="PS51898">
    <property type="entry name" value="TYR_RECOMBINASE"/>
    <property type="match status" value="1"/>
</dbReference>
<dbReference type="Gene3D" id="1.10.443.10">
    <property type="entry name" value="Intergrase catalytic core"/>
    <property type="match status" value="1"/>
</dbReference>
<keyword evidence="4" id="KW-0233">DNA recombination</keyword>
<dbReference type="Pfam" id="PF14659">
    <property type="entry name" value="Phage_int_SAM_3"/>
    <property type="match status" value="1"/>
</dbReference>
<evidence type="ECO:0000259" key="5">
    <source>
        <dbReference type="PROSITE" id="PS51898"/>
    </source>
</evidence>
<dbReference type="GO" id="GO:0003677">
    <property type="term" value="F:DNA binding"/>
    <property type="evidence" value="ECO:0007669"/>
    <property type="project" value="UniProtKB-KW"/>
</dbReference>
<protein>
    <submittedName>
        <fullName evidence="6">Putative Phage integrase family protein</fullName>
    </submittedName>
</protein>
<dbReference type="EMBL" id="LO017727">
    <property type="protein sequence ID" value="CRH07976.1"/>
    <property type="molecule type" value="Genomic_DNA"/>
</dbReference>
<reference evidence="6" key="1">
    <citation type="submission" date="2015-04" db="EMBL/GenBank/DDBJ databases">
        <authorList>
            <person name="Syromyatnikov M.Y."/>
            <person name="Popov V.N."/>
        </authorList>
    </citation>
    <scope>NUCLEOTIDE SEQUENCE</scope>
    <source>
        <strain evidence="6">MO-1</strain>
    </source>
</reference>
<gene>
    <name evidence="6" type="ORF">MAGMO_3848</name>
</gene>
<dbReference type="InterPro" id="IPR011010">
    <property type="entry name" value="DNA_brk_join_enz"/>
</dbReference>
<dbReference type="InterPro" id="IPR004107">
    <property type="entry name" value="Integrase_SAM-like_N"/>
</dbReference>
<dbReference type="PANTHER" id="PTHR30629">
    <property type="entry name" value="PROPHAGE INTEGRASE"/>
    <property type="match status" value="1"/>
</dbReference>
<evidence type="ECO:0000256" key="4">
    <source>
        <dbReference type="ARBA" id="ARBA00023172"/>
    </source>
</evidence>
<name>A0A1S7LQD0_MAGMO</name>
<feature type="domain" description="Tyr recombinase" evidence="5">
    <location>
        <begin position="215"/>
        <end position="390"/>
    </location>
</feature>
<evidence type="ECO:0000256" key="1">
    <source>
        <dbReference type="ARBA" id="ARBA00008857"/>
    </source>
</evidence>
<dbReference type="Pfam" id="PF13356">
    <property type="entry name" value="Arm-DNA-bind_3"/>
    <property type="match status" value="1"/>
</dbReference>
<dbReference type="InterPro" id="IPR050808">
    <property type="entry name" value="Phage_Integrase"/>
</dbReference>
<evidence type="ECO:0000256" key="2">
    <source>
        <dbReference type="ARBA" id="ARBA00022908"/>
    </source>
</evidence>
<dbReference type="Gene3D" id="1.10.150.130">
    <property type="match status" value="1"/>
</dbReference>
<keyword evidence="2" id="KW-0229">DNA integration</keyword>